<dbReference type="Pfam" id="PF01545">
    <property type="entry name" value="Cation_efflux"/>
    <property type="match status" value="1"/>
</dbReference>
<feature type="transmembrane region" description="Helical" evidence="10">
    <location>
        <begin position="52"/>
        <end position="78"/>
    </location>
</feature>
<evidence type="ECO:0000256" key="8">
    <source>
        <dbReference type="ARBA" id="ARBA00023136"/>
    </source>
</evidence>
<comment type="subcellular location">
    <subcellularLocation>
        <location evidence="1">Membrane</location>
        <topology evidence="1">Multi-pass membrane protein</topology>
    </subcellularLocation>
</comment>
<evidence type="ECO:0000256" key="5">
    <source>
        <dbReference type="ARBA" id="ARBA00022906"/>
    </source>
</evidence>
<dbReference type="NCBIfam" id="TIGR01297">
    <property type="entry name" value="CDF"/>
    <property type="match status" value="1"/>
</dbReference>
<evidence type="ECO:0000256" key="6">
    <source>
        <dbReference type="ARBA" id="ARBA00022989"/>
    </source>
</evidence>
<dbReference type="Proteomes" id="UP001057520">
    <property type="component" value="Chromosome"/>
</dbReference>
<dbReference type="InterPro" id="IPR002524">
    <property type="entry name" value="Cation_efflux"/>
</dbReference>
<dbReference type="Gene3D" id="1.20.1510.10">
    <property type="entry name" value="Cation efflux protein transmembrane domain"/>
    <property type="match status" value="1"/>
</dbReference>
<feature type="compositionally biased region" description="Basic and acidic residues" evidence="9">
    <location>
        <begin position="1"/>
        <end position="27"/>
    </location>
</feature>
<keyword evidence="5" id="KW-0864">Zinc transport</keyword>
<dbReference type="PANTHER" id="PTHR11562">
    <property type="entry name" value="CATION EFFLUX PROTEIN/ ZINC TRANSPORTER"/>
    <property type="match status" value="1"/>
</dbReference>
<evidence type="ECO:0000259" key="11">
    <source>
        <dbReference type="Pfam" id="PF01545"/>
    </source>
</evidence>
<feature type="compositionally biased region" description="Basic residues" evidence="9">
    <location>
        <begin position="28"/>
        <end position="44"/>
    </location>
</feature>
<keyword evidence="3" id="KW-0813">Transport</keyword>
<evidence type="ECO:0000256" key="3">
    <source>
        <dbReference type="ARBA" id="ARBA00022448"/>
    </source>
</evidence>
<feature type="domain" description="Cation efflux protein cytoplasmic" evidence="12">
    <location>
        <begin position="248"/>
        <end position="322"/>
    </location>
</feature>
<evidence type="ECO:0000256" key="9">
    <source>
        <dbReference type="SAM" id="MobiDB-lite"/>
    </source>
</evidence>
<proteinExistence type="inferred from homology"/>
<feature type="transmembrane region" description="Helical" evidence="10">
    <location>
        <begin position="119"/>
        <end position="139"/>
    </location>
</feature>
<feature type="region of interest" description="Disordered" evidence="9">
    <location>
        <begin position="1"/>
        <end position="45"/>
    </location>
</feature>
<organism evidence="13 14">
    <name type="scientific">Caulobacter segnis</name>
    <dbReference type="NCBI Taxonomy" id="88688"/>
    <lineage>
        <taxon>Bacteria</taxon>
        <taxon>Pseudomonadati</taxon>
        <taxon>Pseudomonadota</taxon>
        <taxon>Alphaproteobacteria</taxon>
        <taxon>Caulobacterales</taxon>
        <taxon>Caulobacteraceae</taxon>
        <taxon>Caulobacter</taxon>
    </lineage>
</organism>
<keyword evidence="6 10" id="KW-1133">Transmembrane helix</keyword>
<evidence type="ECO:0000256" key="7">
    <source>
        <dbReference type="ARBA" id="ARBA00023065"/>
    </source>
</evidence>
<dbReference type="PANTHER" id="PTHR11562:SF17">
    <property type="entry name" value="RE54080P-RELATED"/>
    <property type="match status" value="1"/>
</dbReference>
<feature type="transmembrane region" description="Helical" evidence="10">
    <location>
        <begin position="187"/>
        <end position="213"/>
    </location>
</feature>
<keyword evidence="4 10" id="KW-0812">Transmembrane</keyword>
<dbReference type="InterPro" id="IPR058533">
    <property type="entry name" value="Cation_efflux_TM"/>
</dbReference>
<dbReference type="InterPro" id="IPR027470">
    <property type="entry name" value="Cation_efflux_CTD"/>
</dbReference>
<dbReference type="InterPro" id="IPR050681">
    <property type="entry name" value="CDF/SLC30A"/>
</dbReference>
<evidence type="ECO:0000256" key="4">
    <source>
        <dbReference type="ARBA" id="ARBA00022692"/>
    </source>
</evidence>
<keyword evidence="5" id="KW-0862">Zinc</keyword>
<feature type="transmembrane region" description="Helical" evidence="10">
    <location>
        <begin position="151"/>
        <end position="175"/>
    </location>
</feature>
<gene>
    <name evidence="13" type="ORF">MZV50_24260</name>
</gene>
<evidence type="ECO:0000259" key="12">
    <source>
        <dbReference type="Pfam" id="PF16916"/>
    </source>
</evidence>
<reference evidence="13 14" key="1">
    <citation type="submission" date="2022-04" db="EMBL/GenBank/DDBJ databases">
        <title>Genome sequence of soybean root-associated Caulobacter segnis RL271.</title>
        <authorList>
            <person name="Longley R."/>
            <person name="Bonito G."/>
            <person name="Trigodet F."/>
            <person name="Crosson S."/>
            <person name="Fiebig A."/>
        </authorList>
    </citation>
    <scope>NUCLEOTIDE SEQUENCE [LARGE SCALE GENOMIC DNA]</scope>
    <source>
        <strain evidence="13 14">RL271</strain>
    </source>
</reference>
<evidence type="ECO:0000256" key="10">
    <source>
        <dbReference type="SAM" id="Phobius"/>
    </source>
</evidence>
<dbReference type="InterPro" id="IPR036837">
    <property type="entry name" value="Cation_efflux_CTD_sf"/>
</dbReference>
<keyword evidence="14" id="KW-1185">Reference proteome</keyword>
<protein>
    <submittedName>
        <fullName evidence="13">Cation diffusion facilitator family transporter</fullName>
    </submittedName>
</protein>
<name>A0ABY4ZTA8_9CAUL</name>
<keyword evidence="8 10" id="KW-0472">Membrane</keyword>
<dbReference type="EMBL" id="CP096040">
    <property type="protein sequence ID" value="USQ95619.1"/>
    <property type="molecule type" value="Genomic_DNA"/>
</dbReference>
<feature type="transmembrane region" description="Helical" evidence="10">
    <location>
        <begin position="219"/>
        <end position="236"/>
    </location>
</feature>
<evidence type="ECO:0000256" key="2">
    <source>
        <dbReference type="ARBA" id="ARBA00008873"/>
    </source>
</evidence>
<sequence length="337" mass="35766">MPHDAHDHAPDHKHDHDHHDHDHDHDHGHGHHHGHGHGHHGHSHAPKDFGRAFAIGTALNLGFVVVEAGAGLVTHSLALLADAGHNLSDVLGLLLAWGAAVLAKRAPSARRTYGLRKGTILASLGNAALLLLAVGAIAWEAVRRFGAPEPIQTGPVMVVAAIGIVINTATALMFMKGSKDDLNVRGAFLHMAADAAVSAGVVVAALAMAFTGWLWLDPVVSLVIVVVIVLGTWGLLRDSLDMALDATPRGIDSEKVRQWLTARPGVSEVHDLHIWAMSTTETALTAHVVRPLDGDHDQFLHDACAELASKFKIGHVTIQVESSQGAHSCRLAPHDVV</sequence>
<dbReference type="SUPFAM" id="SSF160240">
    <property type="entry name" value="Cation efflux protein cytoplasmic domain-like"/>
    <property type="match status" value="1"/>
</dbReference>
<accession>A0ABY4ZTA8</accession>
<dbReference type="SUPFAM" id="SSF161111">
    <property type="entry name" value="Cation efflux protein transmembrane domain-like"/>
    <property type="match status" value="1"/>
</dbReference>
<evidence type="ECO:0000313" key="13">
    <source>
        <dbReference type="EMBL" id="USQ95619.1"/>
    </source>
</evidence>
<feature type="domain" description="Cation efflux protein transmembrane" evidence="11">
    <location>
        <begin position="55"/>
        <end position="241"/>
    </location>
</feature>
<evidence type="ECO:0000313" key="14">
    <source>
        <dbReference type="Proteomes" id="UP001057520"/>
    </source>
</evidence>
<keyword evidence="7" id="KW-0406">Ion transport</keyword>
<dbReference type="InterPro" id="IPR027469">
    <property type="entry name" value="Cation_efflux_TMD_sf"/>
</dbReference>
<dbReference type="Pfam" id="PF16916">
    <property type="entry name" value="ZT_dimer"/>
    <property type="match status" value="1"/>
</dbReference>
<comment type="similarity">
    <text evidence="2">Belongs to the cation diffusion facilitator (CDF) transporter (TC 2.A.4) family. SLC30A subfamily.</text>
</comment>
<evidence type="ECO:0000256" key="1">
    <source>
        <dbReference type="ARBA" id="ARBA00004141"/>
    </source>
</evidence>